<protein>
    <submittedName>
        <fullName evidence="2">Uncharacterized protein</fullName>
    </submittedName>
</protein>
<dbReference type="PATRIC" id="fig|1255043.3.peg.2535"/>
<organism evidence="2 3">
    <name type="scientific">Thioalkalivibrio nitratireducens (strain DSM 14787 / UNIQEM 213 / ALEN2)</name>
    <dbReference type="NCBI Taxonomy" id="1255043"/>
    <lineage>
        <taxon>Bacteria</taxon>
        <taxon>Pseudomonadati</taxon>
        <taxon>Pseudomonadota</taxon>
        <taxon>Gammaproteobacteria</taxon>
        <taxon>Chromatiales</taxon>
        <taxon>Ectothiorhodospiraceae</taxon>
        <taxon>Thioalkalivibrio</taxon>
    </lineage>
</organism>
<dbReference type="AlphaFoldDB" id="L0DYW4"/>
<dbReference type="STRING" id="1255043.TVNIR_2512"/>
<evidence type="ECO:0000313" key="3">
    <source>
        <dbReference type="Proteomes" id="UP000010809"/>
    </source>
</evidence>
<evidence type="ECO:0000256" key="1">
    <source>
        <dbReference type="SAM" id="MobiDB-lite"/>
    </source>
</evidence>
<dbReference type="EMBL" id="CP003989">
    <property type="protein sequence ID" value="AGA34155.1"/>
    <property type="molecule type" value="Genomic_DNA"/>
</dbReference>
<dbReference type="KEGG" id="tni:TVNIR_2512"/>
<gene>
    <name evidence="2" type="ordered locus">TVNIR_2512</name>
</gene>
<dbReference type="Proteomes" id="UP000010809">
    <property type="component" value="Chromosome"/>
</dbReference>
<proteinExistence type="predicted"/>
<reference evidence="2" key="1">
    <citation type="submission" date="2015-12" db="EMBL/GenBank/DDBJ databases">
        <authorList>
            <person name="Tikhonova T.V."/>
            <person name="Pavlov A.R."/>
            <person name="Beletsky A.V."/>
            <person name="Mardanov A.V."/>
            <person name="Sorokin D.Y."/>
            <person name="Ravin N.V."/>
            <person name="Popov V.O."/>
        </authorList>
    </citation>
    <scope>NUCLEOTIDE SEQUENCE</scope>
    <source>
        <strain evidence="2">DSM 14787</strain>
    </source>
</reference>
<dbReference type="HOGENOM" id="CLU_3297912_0_0_6"/>
<evidence type="ECO:0000313" key="2">
    <source>
        <dbReference type="EMBL" id="AGA34155.1"/>
    </source>
</evidence>
<sequence>MQRNSGWMESTRQGSADIPHDQSAPCAEASQGYCPFVYRT</sequence>
<feature type="region of interest" description="Disordered" evidence="1">
    <location>
        <begin position="1"/>
        <end position="27"/>
    </location>
</feature>
<feature type="compositionally biased region" description="Polar residues" evidence="1">
    <location>
        <begin position="1"/>
        <end position="14"/>
    </location>
</feature>
<keyword evidence="3" id="KW-1185">Reference proteome</keyword>
<name>L0DYW4_THIND</name>
<accession>L0DYW4</accession>